<dbReference type="AlphaFoldDB" id="W1NL55"/>
<dbReference type="HOGENOM" id="CLU_2088061_0_0_1"/>
<gene>
    <name evidence="1" type="ORF">AMTR_s00001p00098160</name>
</gene>
<evidence type="ECO:0000313" key="2">
    <source>
        <dbReference type="Proteomes" id="UP000017836"/>
    </source>
</evidence>
<dbReference type="Proteomes" id="UP000017836">
    <property type="component" value="Unassembled WGS sequence"/>
</dbReference>
<reference evidence="2" key="1">
    <citation type="journal article" date="2013" name="Science">
        <title>The Amborella genome and the evolution of flowering plants.</title>
        <authorList>
            <consortium name="Amborella Genome Project"/>
        </authorList>
    </citation>
    <scope>NUCLEOTIDE SEQUENCE [LARGE SCALE GENOMIC DNA]</scope>
</reference>
<accession>W1NL55</accession>
<organism evidence="1 2">
    <name type="scientific">Amborella trichopoda</name>
    <dbReference type="NCBI Taxonomy" id="13333"/>
    <lineage>
        <taxon>Eukaryota</taxon>
        <taxon>Viridiplantae</taxon>
        <taxon>Streptophyta</taxon>
        <taxon>Embryophyta</taxon>
        <taxon>Tracheophyta</taxon>
        <taxon>Spermatophyta</taxon>
        <taxon>Magnoliopsida</taxon>
        <taxon>Amborellales</taxon>
        <taxon>Amborellaceae</taxon>
        <taxon>Amborella</taxon>
    </lineage>
</organism>
<sequence length="117" mass="13293">MPIRKTSRIFSSWGYGNRLARGTFVNGAGQGKWEVPRRLRVLKSHVCIYMWPRGIRKSSRKVFPVNVNPVNGTRPDATAGRVRCHRLGRSLMTSLIRTRRGSDRPVLAAGDFWTILT</sequence>
<name>W1NL55_AMBTC</name>
<proteinExistence type="predicted"/>
<protein>
    <submittedName>
        <fullName evidence="1">Uncharacterized protein</fullName>
    </submittedName>
</protein>
<dbReference type="EMBL" id="KI397142">
    <property type="protein sequence ID" value="ERM96191.1"/>
    <property type="molecule type" value="Genomic_DNA"/>
</dbReference>
<evidence type="ECO:0000313" key="1">
    <source>
        <dbReference type="EMBL" id="ERM96191.1"/>
    </source>
</evidence>
<keyword evidence="2" id="KW-1185">Reference proteome</keyword>
<dbReference type="Gramene" id="ERM96191">
    <property type="protein sequence ID" value="ERM96191"/>
    <property type="gene ID" value="AMTR_s00001p00098160"/>
</dbReference>